<name>A0A434A057_9FLAO</name>
<gene>
    <name evidence="1" type="ORF">D0817_24635</name>
</gene>
<organism evidence="1 2">
    <name type="scientific">Flavobacterium cupreum</name>
    <dbReference type="NCBI Taxonomy" id="2133766"/>
    <lineage>
        <taxon>Bacteria</taxon>
        <taxon>Pseudomonadati</taxon>
        <taxon>Bacteroidota</taxon>
        <taxon>Flavobacteriia</taxon>
        <taxon>Flavobacteriales</taxon>
        <taxon>Flavobacteriaceae</taxon>
        <taxon>Flavobacterium</taxon>
    </lineage>
</organism>
<dbReference type="OrthoDB" id="9808735at2"/>
<accession>A0A434A057</accession>
<proteinExistence type="predicted"/>
<protein>
    <submittedName>
        <fullName evidence="1">Uncharacterized protein</fullName>
    </submittedName>
</protein>
<dbReference type="RefSeq" id="WP_127340928.1">
    <property type="nucleotide sequence ID" value="NZ_QWDM01000031.1"/>
</dbReference>
<comment type="caution">
    <text evidence="1">The sequence shown here is derived from an EMBL/GenBank/DDBJ whole genome shotgun (WGS) entry which is preliminary data.</text>
</comment>
<keyword evidence="2" id="KW-1185">Reference proteome</keyword>
<evidence type="ECO:0000313" key="1">
    <source>
        <dbReference type="EMBL" id="RUT67753.1"/>
    </source>
</evidence>
<dbReference type="AlphaFoldDB" id="A0A434A057"/>
<evidence type="ECO:0000313" key="2">
    <source>
        <dbReference type="Proteomes" id="UP000288102"/>
    </source>
</evidence>
<sequence length="138" mass="15767">MNRILSYTAILLLCISCNGQQNIQIEKMDDSKVTKITIVNKIDCSVHKLKSNTIIIKDADQIKKIIDAFSYSTAIKEKINTGAGHGFFEIDFDEGEKNHYYTINYTVYDGVILRNDNNGDMFKNDRLEGIVYSLFVEK</sequence>
<dbReference type="Proteomes" id="UP000288102">
    <property type="component" value="Unassembled WGS sequence"/>
</dbReference>
<reference evidence="2" key="1">
    <citation type="journal article" date="2019" name="Syst. Appl. Microbiol.">
        <title>Flavobacterium circumlabens sp. nov. and Flavobacterium cupreum sp. nov., two psychrotrophic species isolated from Antarctic environmental samples.</title>
        <authorList>
            <person name="Kralova S."/>
            <person name="Busse H.-J."/>
            <person name="Svec P."/>
            <person name="Maslanova I."/>
            <person name="Stankova E."/>
            <person name="Bartak M."/>
            <person name="Sedlacek I."/>
        </authorList>
    </citation>
    <scope>NUCLEOTIDE SEQUENCE [LARGE SCALE GENOMIC DNA]</scope>
    <source>
        <strain evidence="2">CCM 8825</strain>
    </source>
</reference>
<dbReference type="EMBL" id="QWDM01000031">
    <property type="protein sequence ID" value="RUT67753.1"/>
    <property type="molecule type" value="Genomic_DNA"/>
</dbReference>